<dbReference type="PANTHER" id="PTHR12832">
    <property type="entry name" value="TESTIS-SPECIFIC PROTEIN PBS13 T-COMPLEX 11"/>
    <property type="match status" value="1"/>
</dbReference>
<evidence type="ECO:0000313" key="4">
    <source>
        <dbReference type="WBParaSite" id="L893_g354.t1"/>
    </source>
</evidence>
<feature type="compositionally biased region" description="Low complexity" evidence="2">
    <location>
        <begin position="50"/>
        <end position="64"/>
    </location>
</feature>
<evidence type="ECO:0000256" key="2">
    <source>
        <dbReference type="SAM" id="MobiDB-lite"/>
    </source>
</evidence>
<accession>A0A1I8A971</accession>
<organism evidence="3 4">
    <name type="scientific">Steinernema glaseri</name>
    <dbReference type="NCBI Taxonomy" id="37863"/>
    <lineage>
        <taxon>Eukaryota</taxon>
        <taxon>Metazoa</taxon>
        <taxon>Ecdysozoa</taxon>
        <taxon>Nematoda</taxon>
        <taxon>Chromadorea</taxon>
        <taxon>Rhabditida</taxon>
        <taxon>Tylenchina</taxon>
        <taxon>Panagrolaimomorpha</taxon>
        <taxon>Strongyloidoidea</taxon>
        <taxon>Steinernematidae</taxon>
        <taxon>Steinernema</taxon>
    </lineage>
</organism>
<dbReference type="Pfam" id="PF05794">
    <property type="entry name" value="Tcp11"/>
    <property type="match status" value="1"/>
</dbReference>
<dbReference type="InterPro" id="IPR008862">
    <property type="entry name" value="Tcp11"/>
</dbReference>
<reference evidence="4" key="1">
    <citation type="submission" date="2016-11" db="UniProtKB">
        <authorList>
            <consortium name="WormBaseParasite"/>
        </authorList>
    </citation>
    <scope>IDENTIFICATION</scope>
</reference>
<dbReference type="PANTHER" id="PTHR12832:SF11">
    <property type="entry name" value="LD23868P"/>
    <property type="match status" value="1"/>
</dbReference>
<dbReference type="GO" id="GO:0007165">
    <property type="term" value="P:signal transduction"/>
    <property type="evidence" value="ECO:0007669"/>
    <property type="project" value="TreeGrafter"/>
</dbReference>
<feature type="region of interest" description="Disordered" evidence="2">
    <location>
        <begin position="1"/>
        <end position="72"/>
    </location>
</feature>
<dbReference type="WBParaSite" id="L893_g354.t1">
    <property type="protein sequence ID" value="L893_g354.t1"/>
    <property type="gene ID" value="L893_g354"/>
</dbReference>
<protein>
    <submittedName>
        <fullName evidence="4">Cilia- and flagella-associated protein 206</fullName>
    </submittedName>
</protein>
<dbReference type="AlphaFoldDB" id="A0A1I8A971"/>
<evidence type="ECO:0000313" key="3">
    <source>
        <dbReference type="Proteomes" id="UP000095287"/>
    </source>
</evidence>
<evidence type="ECO:0000256" key="1">
    <source>
        <dbReference type="ARBA" id="ARBA00010954"/>
    </source>
</evidence>
<sequence>MPLPDDETSKAQEVESTGAAKTEVANEPTNDDEETAPSSPPTGVKRKRSPSSCSQPSDDPSTSSNFPPSPRTISTHLMAQETIEMLNKMAVVHAVAFDQKVELSNNEDNPVQQMMEKAHFDSMREELEFDPPIYFTFLSDIWDMKNDLISLVPEGKPRLLQRVQECVDEEHLLTQADNKAVDFEATLKPIIDMAQMMCMPVRDPEIEAVRQKTDVTEKMRALVGLILRMKLDMANYNLTVHSKLIKENSMQCERDYYLKVVGSSPEFASCVKRWLKLSYDKVMAASSDINSPSKKKPTSDEPTKAPLTQQQRTQILTGAYVDLLEWSTSDSEFPFPETLAFDKHTILALVEKYHQLIYTTSALVVTQNIAGKDVLKKEDFLVTLKNKIIVLLNDVEKTNVNERMEHVAVLCENEVQLAKKEVIGDGYVLQAEADRALFKNQIIALGEPTNTVRCLLHKRLRDFFTELVNNPADVPHHLLSSFKFVESEVAAVTARFLRIVDYNRRAFGDFYIRILDEVHNES</sequence>
<name>A0A1I8A971_9BILA</name>
<comment type="similarity">
    <text evidence="1">Belongs to the TCP11 family.</text>
</comment>
<feature type="region of interest" description="Disordered" evidence="2">
    <location>
        <begin position="287"/>
        <end position="309"/>
    </location>
</feature>
<dbReference type="Proteomes" id="UP000095287">
    <property type="component" value="Unplaced"/>
</dbReference>
<proteinExistence type="inferred from homology"/>
<keyword evidence="3" id="KW-1185">Reference proteome</keyword>